<evidence type="ECO:0000313" key="3">
    <source>
        <dbReference type="EMBL" id="CAD7077064.1"/>
    </source>
</evidence>
<dbReference type="Pfam" id="PF11923">
    <property type="entry name" value="NFACT-C"/>
    <property type="match status" value="1"/>
</dbReference>
<dbReference type="GO" id="GO:0072344">
    <property type="term" value="P:rescue of stalled ribosome"/>
    <property type="evidence" value="ECO:0007669"/>
    <property type="project" value="TreeGrafter"/>
</dbReference>
<feature type="compositionally biased region" description="Basic and acidic residues" evidence="1">
    <location>
        <begin position="73"/>
        <end position="118"/>
    </location>
</feature>
<evidence type="ECO:0000313" key="4">
    <source>
        <dbReference type="Proteomes" id="UP000594454"/>
    </source>
</evidence>
<dbReference type="Proteomes" id="UP000594454">
    <property type="component" value="Chromosome 1"/>
</dbReference>
<feature type="region of interest" description="Disordered" evidence="1">
    <location>
        <begin position="1"/>
        <end position="188"/>
    </location>
</feature>
<dbReference type="InterPro" id="IPR021846">
    <property type="entry name" value="NFACT-C"/>
</dbReference>
<dbReference type="GO" id="GO:0043023">
    <property type="term" value="F:ribosomal large subunit binding"/>
    <property type="evidence" value="ECO:0007669"/>
    <property type="project" value="TreeGrafter"/>
</dbReference>
<evidence type="ECO:0000256" key="1">
    <source>
        <dbReference type="SAM" id="MobiDB-lite"/>
    </source>
</evidence>
<dbReference type="AlphaFoldDB" id="A0A7R8UAE3"/>
<dbReference type="GO" id="GO:0000049">
    <property type="term" value="F:tRNA binding"/>
    <property type="evidence" value="ECO:0007669"/>
    <property type="project" value="TreeGrafter"/>
</dbReference>
<reference evidence="3 4" key="1">
    <citation type="submission" date="2020-11" db="EMBL/GenBank/DDBJ databases">
        <authorList>
            <person name="Wallbank WR R."/>
            <person name="Pardo Diaz C."/>
            <person name="Kozak K."/>
            <person name="Martin S."/>
            <person name="Jiggins C."/>
            <person name="Moest M."/>
            <person name="Warren A I."/>
            <person name="Generalovic N T."/>
            <person name="Byers J.R.P. K."/>
            <person name="Montejo-Kovacevich G."/>
            <person name="Yen C E."/>
        </authorList>
    </citation>
    <scope>NUCLEOTIDE SEQUENCE [LARGE SCALE GENOMIC DNA]</scope>
</reference>
<keyword evidence="4" id="KW-1185">Reference proteome</keyword>
<organism evidence="3 4">
    <name type="scientific">Hermetia illucens</name>
    <name type="common">Black soldier fly</name>
    <dbReference type="NCBI Taxonomy" id="343691"/>
    <lineage>
        <taxon>Eukaryota</taxon>
        <taxon>Metazoa</taxon>
        <taxon>Ecdysozoa</taxon>
        <taxon>Arthropoda</taxon>
        <taxon>Hexapoda</taxon>
        <taxon>Insecta</taxon>
        <taxon>Pterygota</taxon>
        <taxon>Neoptera</taxon>
        <taxon>Endopterygota</taxon>
        <taxon>Diptera</taxon>
        <taxon>Brachycera</taxon>
        <taxon>Stratiomyomorpha</taxon>
        <taxon>Stratiomyidae</taxon>
        <taxon>Hermetiinae</taxon>
        <taxon>Hermetia</taxon>
    </lineage>
</organism>
<dbReference type="PANTHER" id="PTHR15239">
    <property type="entry name" value="NUCLEAR EXPORT MEDIATOR FACTOR NEMF"/>
    <property type="match status" value="1"/>
</dbReference>
<gene>
    <name evidence="3" type="ORF">HERILL_LOCUS441</name>
</gene>
<feature type="compositionally biased region" description="Basic residues" evidence="1">
    <location>
        <begin position="31"/>
        <end position="43"/>
    </location>
</feature>
<name>A0A7R8UAE3_HERIL</name>
<feature type="compositionally biased region" description="Polar residues" evidence="1">
    <location>
        <begin position="166"/>
        <end position="178"/>
    </location>
</feature>
<dbReference type="InParanoid" id="A0A7R8UAE3"/>
<dbReference type="InterPro" id="IPR051608">
    <property type="entry name" value="RQC_Subunit_NEMF"/>
</dbReference>
<evidence type="ECO:0000259" key="2">
    <source>
        <dbReference type="Pfam" id="PF11923"/>
    </source>
</evidence>
<proteinExistence type="predicted"/>
<dbReference type="PANTHER" id="PTHR15239:SF6">
    <property type="entry name" value="RIBOSOME QUALITY CONTROL COMPLEX SUBUNIT NEMF"/>
    <property type="match status" value="1"/>
</dbReference>
<feature type="compositionally biased region" description="Basic and acidic residues" evidence="1">
    <location>
        <begin position="141"/>
        <end position="152"/>
    </location>
</feature>
<feature type="compositionally biased region" description="Basic residues" evidence="1">
    <location>
        <begin position="128"/>
        <end position="140"/>
    </location>
</feature>
<sequence length="391" mass="44005">MISVVRWKFSEPNIQDNKPEGDPNSVSTKSWKSKTKNYSACRRRTGEKSGKGKSNATSDSESDSDTAAQFPDIHIKIEHDTGKVIVKTDQKLESHTSPQEEKKEPFEISKNDEQHAEEAPYIVSSLLPRRKQQSPAKKKKQEKERKAADHRKQQQQRLQGDDRKVSQVNRGQRASQQQEEAEDLDDTPVIADVEMLDSLTDQPVNEDELLFAIPIVAPYQSLQNYNFGITHSPAQLEIDTPNCAALYHYLDNNSTQSLFAVNLERMKVMMAASQRSGEKQVNDMDTEGVLLLFDCLKENVQSNTLIKVPTELSILVSEMFVIPYLEPFAKYTSFTVELLDEDGALQLNVTCTTKSAITLPDPLTLLCDFGDEDDEEEGKSLPLKDRLALLG</sequence>
<dbReference type="GO" id="GO:1990112">
    <property type="term" value="C:RQC complex"/>
    <property type="evidence" value="ECO:0007669"/>
    <property type="project" value="TreeGrafter"/>
</dbReference>
<feature type="domain" description="NFACT protein C-terminal" evidence="2">
    <location>
        <begin position="192"/>
        <end position="230"/>
    </location>
</feature>
<protein>
    <recommendedName>
        <fullName evidence="2">NFACT protein C-terminal domain-containing protein</fullName>
    </recommendedName>
</protein>
<dbReference type="EMBL" id="LR899009">
    <property type="protein sequence ID" value="CAD7077064.1"/>
    <property type="molecule type" value="Genomic_DNA"/>
</dbReference>
<accession>A0A7R8UAE3</accession>